<dbReference type="InterPro" id="IPR036291">
    <property type="entry name" value="NAD(P)-bd_dom_sf"/>
</dbReference>
<keyword evidence="3" id="KW-0472">Membrane</keyword>
<evidence type="ECO:0000313" key="4">
    <source>
        <dbReference type="EMBL" id="KAK0057247.1"/>
    </source>
</evidence>
<dbReference type="PRINTS" id="PR00081">
    <property type="entry name" value="GDHRDH"/>
</dbReference>
<dbReference type="AlphaFoldDB" id="A0AAD8BND8"/>
<protein>
    <submittedName>
        <fullName evidence="4">Retinol dehydrogenase 12</fullName>
    </submittedName>
</protein>
<organism evidence="4 5">
    <name type="scientific">Biomphalaria pfeifferi</name>
    <name type="common">Bloodfluke planorb</name>
    <name type="synonym">Freshwater snail</name>
    <dbReference type="NCBI Taxonomy" id="112525"/>
    <lineage>
        <taxon>Eukaryota</taxon>
        <taxon>Metazoa</taxon>
        <taxon>Spiralia</taxon>
        <taxon>Lophotrochozoa</taxon>
        <taxon>Mollusca</taxon>
        <taxon>Gastropoda</taxon>
        <taxon>Heterobranchia</taxon>
        <taxon>Euthyneura</taxon>
        <taxon>Panpulmonata</taxon>
        <taxon>Hygrophila</taxon>
        <taxon>Lymnaeoidea</taxon>
        <taxon>Planorbidae</taxon>
        <taxon>Biomphalaria</taxon>
    </lineage>
</organism>
<keyword evidence="3" id="KW-1133">Transmembrane helix</keyword>
<evidence type="ECO:0000313" key="5">
    <source>
        <dbReference type="Proteomes" id="UP001233172"/>
    </source>
</evidence>
<keyword evidence="5" id="KW-1185">Reference proteome</keyword>
<reference evidence="4" key="1">
    <citation type="journal article" date="2023" name="PLoS Negl. Trop. Dis.">
        <title>A genome sequence for Biomphalaria pfeifferi, the major vector snail for the human-infecting parasite Schistosoma mansoni.</title>
        <authorList>
            <person name="Bu L."/>
            <person name="Lu L."/>
            <person name="Laidemitt M.R."/>
            <person name="Zhang S.M."/>
            <person name="Mutuku M."/>
            <person name="Mkoji G."/>
            <person name="Steinauer M."/>
            <person name="Loker E.S."/>
        </authorList>
    </citation>
    <scope>NUCLEOTIDE SEQUENCE</scope>
    <source>
        <strain evidence="4">KasaAsao</strain>
    </source>
</reference>
<feature type="transmembrane region" description="Helical" evidence="3">
    <location>
        <begin position="37"/>
        <end position="60"/>
    </location>
</feature>
<sequence>MKPDHHAKMAAQMKERLKVEELAENIDELEDVVENAFPVLLVTVLVSIFLLAIFLVRMYIRYTVENPSKNRMDGKTVLITGATSGLGKATAIELARKNARVLITGRDKIKVEAVARNIRKKTGNQHVNALVLDLANLRGIREFCEGFCKDEKYLHVLINNAAYMGPKAATDDNLERCFGVNYLGHFYLTYLLSDKLKKNAPSRVINVVSDSYAIGQLDFDDIALNKGYDVFKAYARSKYAMMLWNLEHHRRTYSSCIWTFAVHPGACATELLRNYPGLTGNLLRIVSRIMFKAPEDGCQTIVYLAVADGLREFSGKTFANCKVIKTQDRIKDKEVAKELWNISAHLCGFEPDTPYEEQESTEAKETTTPDSPTADIAAAAAVSEQKKDK</sequence>
<dbReference type="Pfam" id="PF00106">
    <property type="entry name" value="adh_short"/>
    <property type="match status" value="1"/>
</dbReference>
<accession>A0AAD8BND8</accession>
<dbReference type="Gene3D" id="3.40.50.720">
    <property type="entry name" value="NAD(P)-binding Rossmann-like Domain"/>
    <property type="match status" value="1"/>
</dbReference>
<dbReference type="SUPFAM" id="SSF51735">
    <property type="entry name" value="NAD(P)-binding Rossmann-fold domains"/>
    <property type="match status" value="1"/>
</dbReference>
<feature type="region of interest" description="Disordered" evidence="2">
    <location>
        <begin position="350"/>
        <end position="373"/>
    </location>
</feature>
<evidence type="ECO:0000256" key="3">
    <source>
        <dbReference type="SAM" id="Phobius"/>
    </source>
</evidence>
<gene>
    <name evidence="4" type="ORF">Bpfe_013340</name>
</gene>
<keyword evidence="1" id="KW-0560">Oxidoreductase</keyword>
<proteinExistence type="predicted"/>
<evidence type="ECO:0000256" key="1">
    <source>
        <dbReference type="ARBA" id="ARBA00023002"/>
    </source>
</evidence>
<dbReference type="PANTHER" id="PTHR43157">
    <property type="entry name" value="PHOSPHATIDYLINOSITOL-GLYCAN BIOSYNTHESIS CLASS F PROTEIN-RELATED"/>
    <property type="match status" value="1"/>
</dbReference>
<dbReference type="PANTHER" id="PTHR43157:SF64">
    <property type="entry name" value="RETINOL DEHYDROGENASE 14"/>
    <property type="match status" value="1"/>
</dbReference>
<reference evidence="4" key="2">
    <citation type="submission" date="2023-04" db="EMBL/GenBank/DDBJ databases">
        <authorList>
            <person name="Bu L."/>
            <person name="Lu L."/>
            <person name="Laidemitt M.R."/>
            <person name="Zhang S.M."/>
            <person name="Mutuku M."/>
            <person name="Mkoji G."/>
            <person name="Steinauer M."/>
            <person name="Loker E.S."/>
        </authorList>
    </citation>
    <scope>NUCLEOTIDE SEQUENCE</scope>
    <source>
        <strain evidence="4">KasaAsao</strain>
        <tissue evidence="4">Whole Snail</tissue>
    </source>
</reference>
<evidence type="ECO:0000256" key="2">
    <source>
        <dbReference type="SAM" id="MobiDB-lite"/>
    </source>
</evidence>
<comment type="caution">
    <text evidence="4">The sequence shown here is derived from an EMBL/GenBank/DDBJ whole genome shotgun (WGS) entry which is preliminary data.</text>
</comment>
<dbReference type="InterPro" id="IPR002347">
    <property type="entry name" value="SDR_fam"/>
</dbReference>
<dbReference type="GO" id="GO:0016491">
    <property type="term" value="F:oxidoreductase activity"/>
    <property type="evidence" value="ECO:0007669"/>
    <property type="project" value="UniProtKB-KW"/>
</dbReference>
<dbReference type="EMBL" id="JASAOG010000056">
    <property type="protein sequence ID" value="KAK0057247.1"/>
    <property type="molecule type" value="Genomic_DNA"/>
</dbReference>
<name>A0AAD8BND8_BIOPF</name>
<keyword evidence="3" id="KW-0812">Transmembrane</keyword>
<dbReference type="Proteomes" id="UP001233172">
    <property type="component" value="Unassembled WGS sequence"/>
</dbReference>